<keyword evidence="2" id="KW-1185">Reference proteome</keyword>
<proteinExistence type="predicted"/>
<dbReference type="WBParaSite" id="TREG1_118560.1">
    <property type="protein sequence ID" value="TREG1_118560.1"/>
    <property type="gene ID" value="TREG1_118560"/>
</dbReference>
<organism evidence="2 3">
    <name type="scientific">Trichobilharzia regenti</name>
    <name type="common">Nasal bird schistosome</name>
    <dbReference type="NCBI Taxonomy" id="157069"/>
    <lineage>
        <taxon>Eukaryota</taxon>
        <taxon>Metazoa</taxon>
        <taxon>Spiralia</taxon>
        <taxon>Lophotrochozoa</taxon>
        <taxon>Platyhelminthes</taxon>
        <taxon>Trematoda</taxon>
        <taxon>Digenea</taxon>
        <taxon>Strigeidida</taxon>
        <taxon>Schistosomatoidea</taxon>
        <taxon>Schistosomatidae</taxon>
        <taxon>Trichobilharzia</taxon>
    </lineage>
</organism>
<dbReference type="AlphaFoldDB" id="A0AA85ISF3"/>
<evidence type="ECO:0000313" key="2">
    <source>
        <dbReference type="Proteomes" id="UP000050795"/>
    </source>
</evidence>
<evidence type="ECO:0000313" key="3">
    <source>
        <dbReference type="WBParaSite" id="TREG1_118560.1"/>
    </source>
</evidence>
<accession>A0AA85ISF3</accession>
<keyword evidence="1" id="KW-0732">Signal</keyword>
<feature type="chain" id="PRO_5041692276" evidence="1">
    <location>
        <begin position="21"/>
        <end position="87"/>
    </location>
</feature>
<evidence type="ECO:0000256" key="1">
    <source>
        <dbReference type="SAM" id="SignalP"/>
    </source>
</evidence>
<dbReference type="Proteomes" id="UP000050795">
    <property type="component" value="Unassembled WGS sequence"/>
</dbReference>
<protein>
    <submittedName>
        <fullName evidence="3">Uncharacterized protein</fullName>
    </submittedName>
</protein>
<reference evidence="3" key="2">
    <citation type="submission" date="2023-11" db="UniProtKB">
        <authorList>
            <consortium name="WormBaseParasite"/>
        </authorList>
    </citation>
    <scope>IDENTIFICATION</scope>
</reference>
<feature type="signal peptide" evidence="1">
    <location>
        <begin position="1"/>
        <end position="20"/>
    </location>
</feature>
<reference evidence="2" key="1">
    <citation type="submission" date="2022-06" db="EMBL/GenBank/DDBJ databases">
        <authorList>
            <person name="Berger JAMES D."/>
            <person name="Berger JAMES D."/>
        </authorList>
    </citation>
    <scope>NUCLEOTIDE SEQUENCE [LARGE SCALE GENOMIC DNA]</scope>
</reference>
<name>A0AA85ISF3_TRIRE</name>
<sequence length="87" mass="9539">MSHIWLILTLSTMFTVLVLGGGSDTSKDCEDLKKKLEGLLRNTGDCKRTAGLAETDDQRKGSTDKLPGCKNVTYLEELSGYKAKSKK</sequence>